<dbReference type="AlphaFoldDB" id="A0A9P6AJM4"/>
<feature type="non-terminal residue" evidence="3">
    <location>
        <position position="104"/>
    </location>
</feature>
<gene>
    <name evidence="3" type="ORF">BS47DRAFT_1265743</name>
</gene>
<keyword evidence="4" id="KW-1185">Reference proteome</keyword>
<keyword evidence="1" id="KW-0238">DNA-binding</keyword>
<proteinExistence type="predicted"/>
<comment type="caution">
    <text evidence="3">The sequence shown here is derived from an EMBL/GenBank/DDBJ whole genome shotgun (WGS) entry which is preliminary data.</text>
</comment>
<feature type="non-terminal residue" evidence="3">
    <location>
        <position position="1"/>
    </location>
</feature>
<dbReference type="Proteomes" id="UP000886523">
    <property type="component" value="Unassembled WGS sequence"/>
</dbReference>
<dbReference type="GO" id="GO:0003677">
    <property type="term" value="F:DNA binding"/>
    <property type="evidence" value="ECO:0007669"/>
    <property type="project" value="UniProtKB-KW"/>
</dbReference>
<dbReference type="EMBL" id="MU129094">
    <property type="protein sequence ID" value="KAF9506938.1"/>
    <property type="molecule type" value="Genomic_DNA"/>
</dbReference>
<accession>A0A9P6AJM4</accession>
<name>A0A9P6AJM4_9AGAM</name>
<dbReference type="InterPro" id="IPR006600">
    <property type="entry name" value="HTH_CenpB_DNA-bd_dom"/>
</dbReference>
<evidence type="ECO:0000313" key="3">
    <source>
        <dbReference type="EMBL" id="KAF9506938.1"/>
    </source>
</evidence>
<sequence>QEEAVVDWVNHLGLLAQPLDCRTIGPFVKDISGVFPGKNWVSRFLELHKKKIQYCRTAALDPKHAQCFNYATVHDYFNKLKALLDEHGIPLENIYNMDEKGCQM</sequence>
<evidence type="ECO:0000313" key="4">
    <source>
        <dbReference type="Proteomes" id="UP000886523"/>
    </source>
</evidence>
<reference evidence="3" key="1">
    <citation type="journal article" date="2020" name="Nat. Commun.">
        <title>Large-scale genome sequencing of mycorrhizal fungi provides insights into the early evolution of symbiotic traits.</title>
        <authorList>
            <person name="Miyauchi S."/>
            <person name="Kiss E."/>
            <person name="Kuo A."/>
            <person name="Drula E."/>
            <person name="Kohler A."/>
            <person name="Sanchez-Garcia M."/>
            <person name="Morin E."/>
            <person name="Andreopoulos B."/>
            <person name="Barry K.W."/>
            <person name="Bonito G."/>
            <person name="Buee M."/>
            <person name="Carver A."/>
            <person name="Chen C."/>
            <person name="Cichocki N."/>
            <person name="Clum A."/>
            <person name="Culley D."/>
            <person name="Crous P.W."/>
            <person name="Fauchery L."/>
            <person name="Girlanda M."/>
            <person name="Hayes R.D."/>
            <person name="Keri Z."/>
            <person name="LaButti K."/>
            <person name="Lipzen A."/>
            <person name="Lombard V."/>
            <person name="Magnuson J."/>
            <person name="Maillard F."/>
            <person name="Murat C."/>
            <person name="Nolan M."/>
            <person name="Ohm R.A."/>
            <person name="Pangilinan J."/>
            <person name="Pereira M.F."/>
            <person name="Perotto S."/>
            <person name="Peter M."/>
            <person name="Pfister S."/>
            <person name="Riley R."/>
            <person name="Sitrit Y."/>
            <person name="Stielow J.B."/>
            <person name="Szollosi G."/>
            <person name="Zifcakova L."/>
            <person name="Stursova M."/>
            <person name="Spatafora J.W."/>
            <person name="Tedersoo L."/>
            <person name="Vaario L.M."/>
            <person name="Yamada A."/>
            <person name="Yan M."/>
            <person name="Wang P."/>
            <person name="Xu J."/>
            <person name="Bruns T."/>
            <person name="Baldrian P."/>
            <person name="Vilgalys R."/>
            <person name="Dunand C."/>
            <person name="Henrissat B."/>
            <person name="Grigoriev I.V."/>
            <person name="Hibbett D."/>
            <person name="Nagy L.G."/>
            <person name="Martin F.M."/>
        </authorList>
    </citation>
    <scope>NUCLEOTIDE SEQUENCE</scope>
    <source>
        <strain evidence="3">UP504</strain>
    </source>
</reference>
<organism evidence="3 4">
    <name type="scientific">Hydnum rufescens UP504</name>
    <dbReference type="NCBI Taxonomy" id="1448309"/>
    <lineage>
        <taxon>Eukaryota</taxon>
        <taxon>Fungi</taxon>
        <taxon>Dikarya</taxon>
        <taxon>Basidiomycota</taxon>
        <taxon>Agaricomycotina</taxon>
        <taxon>Agaricomycetes</taxon>
        <taxon>Cantharellales</taxon>
        <taxon>Hydnaceae</taxon>
        <taxon>Hydnum</taxon>
    </lineage>
</organism>
<dbReference type="OrthoDB" id="3265672at2759"/>
<protein>
    <recommendedName>
        <fullName evidence="2">HTH CENPB-type domain-containing protein</fullName>
    </recommendedName>
</protein>
<dbReference type="PROSITE" id="PS51253">
    <property type="entry name" value="HTH_CENPB"/>
    <property type="match status" value="1"/>
</dbReference>
<evidence type="ECO:0000259" key="2">
    <source>
        <dbReference type="PROSITE" id="PS51253"/>
    </source>
</evidence>
<evidence type="ECO:0000256" key="1">
    <source>
        <dbReference type="ARBA" id="ARBA00023125"/>
    </source>
</evidence>
<feature type="domain" description="HTH CENPB-type" evidence="2">
    <location>
        <begin position="1"/>
        <end position="54"/>
    </location>
</feature>